<dbReference type="Gene3D" id="1.10.10.2910">
    <property type="match status" value="1"/>
</dbReference>
<dbReference type="PANTHER" id="PTHR47157:SF1">
    <property type="entry name" value="CHROMODOMAIN-HELICASE-DNA-BINDING PROTEIN 1-LIKE"/>
    <property type="match status" value="1"/>
</dbReference>
<keyword evidence="6" id="KW-1185">Reference proteome</keyword>
<comment type="similarity">
    <text evidence="1">Belongs to the SNF2/RAD54 helicase family.</text>
</comment>
<dbReference type="HOGENOM" id="CLU_609453_0_0_11"/>
<organism evidence="5 6">
    <name type="scientific">Catenulispora acidiphila (strain DSM 44928 / JCM 14897 / NBRC 102108 / NRRL B-24433 / ID139908)</name>
    <dbReference type="NCBI Taxonomy" id="479433"/>
    <lineage>
        <taxon>Bacteria</taxon>
        <taxon>Bacillati</taxon>
        <taxon>Actinomycetota</taxon>
        <taxon>Actinomycetes</taxon>
        <taxon>Catenulisporales</taxon>
        <taxon>Catenulisporaceae</taxon>
        <taxon>Catenulispora</taxon>
    </lineage>
</organism>
<dbReference type="STRING" id="479433.Caci_0497"/>
<dbReference type="InterPro" id="IPR043472">
    <property type="entry name" value="Macro_dom-like"/>
</dbReference>
<dbReference type="GO" id="GO:0003678">
    <property type="term" value="F:DNA helicase activity"/>
    <property type="evidence" value="ECO:0007669"/>
    <property type="project" value="InterPro"/>
</dbReference>
<dbReference type="InParanoid" id="C7PX96"/>
<dbReference type="eggNOG" id="COG2856">
    <property type="taxonomic scope" value="Bacteria"/>
</dbReference>
<feature type="domain" description="Macro" evidence="4">
    <location>
        <begin position="309"/>
        <end position="451"/>
    </location>
</feature>
<dbReference type="OrthoDB" id="9794834at2"/>
<dbReference type="RefSeq" id="WP_012784742.1">
    <property type="nucleotide sequence ID" value="NC_013131.1"/>
</dbReference>
<dbReference type="InterPro" id="IPR010359">
    <property type="entry name" value="IrrE_HExxH"/>
</dbReference>
<evidence type="ECO:0000256" key="3">
    <source>
        <dbReference type="ARBA" id="ARBA00022840"/>
    </source>
</evidence>
<dbReference type="Gene3D" id="3.40.220.10">
    <property type="entry name" value="Leucine Aminopeptidase, subunit E, domain 1"/>
    <property type="match status" value="1"/>
</dbReference>
<dbReference type="KEGG" id="cai:Caci_0497"/>
<dbReference type="PANTHER" id="PTHR47157">
    <property type="entry name" value="CHROMODOMAIN-HELICASE-DNA-BINDING PROTEIN 1-LIKE"/>
    <property type="match status" value="1"/>
</dbReference>
<keyword evidence="3" id="KW-0067">ATP-binding</keyword>
<protein>
    <recommendedName>
        <fullName evidence="4">Macro domain-containing protein</fullName>
    </recommendedName>
</protein>
<dbReference type="InterPro" id="IPR002589">
    <property type="entry name" value="Macro_dom"/>
</dbReference>
<dbReference type="GO" id="GO:0005524">
    <property type="term" value="F:ATP binding"/>
    <property type="evidence" value="ECO:0007669"/>
    <property type="project" value="UniProtKB-KW"/>
</dbReference>
<dbReference type="Proteomes" id="UP000000851">
    <property type="component" value="Chromosome"/>
</dbReference>
<keyword evidence="2" id="KW-0547">Nucleotide-binding</keyword>
<evidence type="ECO:0000259" key="4">
    <source>
        <dbReference type="SMART" id="SM00506"/>
    </source>
</evidence>
<reference evidence="5 6" key="1">
    <citation type="journal article" date="2009" name="Stand. Genomic Sci.">
        <title>Complete genome sequence of Catenulispora acidiphila type strain (ID 139908).</title>
        <authorList>
            <person name="Copeland A."/>
            <person name="Lapidus A."/>
            <person name="Glavina Del Rio T."/>
            <person name="Nolan M."/>
            <person name="Lucas S."/>
            <person name="Chen F."/>
            <person name="Tice H."/>
            <person name="Cheng J.F."/>
            <person name="Bruce D."/>
            <person name="Goodwin L."/>
            <person name="Pitluck S."/>
            <person name="Mikhailova N."/>
            <person name="Pati A."/>
            <person name="Ivanova N."/>
            <person name="Mavromatis K."/>
            <person name="Chen A."/>
            <person name="Palaniappan K."/>
            <person name="Chain P."/>
            <person name="Land M."/>
            <person name="Hauser L."/>
            <person name="Chang Y.J."/>
            <person name="Jeffries C.D."/>
            <person name="Chertkov O."/>
            <person name="Brettin T."/>
            <person name="Detter J.C."/>
            <person name="Han C."/>
            <person name="Ali Z."/>
            <person name="Tindall B.J."/>
            <person name="Goker M."/>
            <person name="Bristow J."/>
            <person name="Eisen J.A."/>
            <person name="Markowitz V."/>
            <person name="Hugenholtz P."/>
            <person name="Kyrpides N.C."/>
            <person name="Klenk H.P."/>
        </authorList>
    </citation>
    <scope>NUCLEOTIDE SEQUENCE [LARGE SCALE GENOMIC DNA]</scope>
    <source>
        <strain evidence="6">DSM 44928 / JCM 14897 / NBRC 102108 / NRRL B-24433 / ID139908</strain>
    </source>
</reference>
<accession>C7PX96</accession>
<proteinExistence type="inferred from homology"/>
<evidence type="ECO:0000256" key="2">
    <source>
        <dbReference type="ARBA" id="ARBA00022741"/>
    </source>
</evidence>
<dbReference type="EMBL" id="CP001700">
    <property type="protein sequence ID" value="ACU69447.1"/>
    <property type="molecule type" value="Genomic_DNA"/>
</dbReference>
<evidence type="ECO:0000256" key="1">
    <source>
        <dbReference type="ARBA" id="ARBA00007025"/>
    </source>
</evidence>
<dbReference type="AlphaFoldDB" id="C7PX96"/>
<dbReference type="GO" id="GO:0006281">
    <property type="term" value="P:DNA repair"/>
    <property type="evidence" value="ECO:0007669"/>
    <property type="project" value="InterPro"/>
</dbReference>
<dbReference type="InterPro" id="IPR031053">
    <property type="entry name" value="ALC1"/>
</dbReference>
<dbReference type="SUPFAM" id="SSF52949">
    <property type="entry name" value="Macro domain-like"/>
    <property type="match status" value="1"/>
</dbReference>
<name>C7PX96_CATAD</name>
<dbReference type="Pfam" id="PF06114">
    <property type="entry name" value="Peptidase_M78"/>
    <property type="match status" value="1"/>
</dbReference>
<gene>
    <name evidence="5" type="ordered locus">Caci_0497</name>
</gene>
<dbReference type="SMART" id="SM00506">
    <property type="entry name" value="A1pp"/>
    <property type="match status" value="1"/>
</dbReference>
<evidence type="ECO:0000313" key="5">
    <source>
        <dbReference type="EMBL" id="ACU69447.1"/>
    </source>
</evidence>
<dbReference type="GO" id="GO:0006338">
    <property type="term" value="P:chromatin remodeling"/>
    <property type="evidence" value="ECO:0007669"/>
    <property type="project" value="InterPro"/>
</dbReference>
<sequence length="475" mass="50077">MAAEGAITESSSWTNTSVLLFVGDDDPLAAVTALAKKIINEAEDCGLQGPPFDPFALAELLGLSLRARADIADAHISADTIGVRSTPDAPLGHFVQAKRSLAIEYNPTRPRGRLRYSVAHEIAHALFPDVADVVRHRTGSGGVAGYGGDDSWQLELLCNVVAAELLMPDQAVAGLIDIDPDIDFIMEYRRRFDVSTEALLRRLVGLTGRGLALVAASRSQDDASASLIVEYVVGSAQFSPRVHRGATVSSAGAFGKCVAVSQTARGVETLETVPLRVQAVGVPPYPGFSLPRVLALVEPVVPIGKESGGLRYRSGDVTNFSAGDRPVVIAHVVNDSAHAWSRRGVAAALSTRFPAAARAFQAWTVAAPTNLELGRVHAVDVTTGQSLVTIASMVVQRGYGAGFSTRLDYQALDTALAAVAKFALTKGADVHLPRIGAGQAGGRWDLIAQAIERNLVGAGLEVVVYTLPQRPRGKT</sequence>
<evidence type="ECO:0000313" key="6">
    <source>
        <dbReference type="Proteomes" id="UP000000851"/>
    </source>
</evidence>